<evidence type="ECO:0000313" key="8">
    <source>
        <dbReference type="EMBL" id="HIV01536.1"/>
    </source>
</evidence>
<name>A0A9D1NET0_9FIRM</name>
<dbReference type="EMBL" id="DVOJ01000012">
    <property type="protein sequence ID" value="HIV01536.1"/>
    <property type="molecule type" value="Genomic_DNA"/>
</dbReference>
<accession>A0A9D1NET0</accession>
<dbReference type="InterPro" id="IPR010994">
    <property type="entry name" value="RuvA_2-like"/>
</dbReference>
<dbReference type="InterPro" id="IPR037518">
    <property type="entry name" value="MPN"/>
</dbReference>
<proteinExistence type="inferred from homology"/>
<evidence type="ECO:0000256" key="2">
    <source>
        <dbReference type="ARBA" id="ARBA00022670"/>
    </source>
</evidence>
<dbReference type="Gene3D" id="3.40.140.10">
    <property type="entry name" value="Cytidine Deaminase, domain 2"/>
    <property type="match status" value="1"/>
</dbReference>
<feature type="domain" description="MPN" evidence="7">
    <location>
        <begin position="100"/>
        <end position="223"/>
    </location>
</feature>
<dbReference type="GO" id="GO:0006508">
    <property type="term" value="P:proteolysis"/>
    <property type="evidence" value="ECO:0007669"/>
    <property type="project" value="UniProtKB-KW"/>
</dbReference>
<evidence type="ECO:0000256" key="6">
    <source>
        <dbReference type="ARBA" id="ARBA00023049"/>
    </source>
</evidence>
<keyword evidence="4" id="KW-0378">Hydrolase</keyword>
<dbReference type="PANTHER" id="PTHR30471">
    <property type="entry name" value="DNA REPAIR PROTEIN RADC"/>
    <property type="match status" value="1"/>
</dbReference>
<evidence type="ECO:0000259" key="7">
    <source>
        <dbReference type="PROSITE" id="PS50249"/>
    </source>
</evidence>
<organism evidence="8 9">
    <name type="scientific">Candidatus Caccopulliclostridium gallistercoris</name>
    <dbReference type="NCBI Taxonomy" id="2840719"/>
    <lineage>
        <taxon>Bacteria</taxon>
        <taxon>Bacillati</taxon>
        <taxon>Bacillota</taxon>
        <taxon>Clostridia</taxon>
        <taxon>Candidatus Caccopulliclostridium</taxon>
    </lineage>
</organism>
<comment type="similarity">
    <text evidence="1">Belongs to the UPF0758 family.</text>
</comment>
<comment type="caution">
    <text evidence="8">The sequence shown here is derived from an EMBL/GenBank/DDBJ whole genome shotgun (WGS) entry which is preliminary data.</text>
</comment>
<dbReference type="Proteomes" id="UP000886861">
    <property type="component" value="Unassembled WGS sequence"/>
</dbReference>
<dbReference type="PANTHER" id="PTHR30471:SF3">
    <property type="entry name" value="UPF0758 PROTEIN YEES-RELATED"/>
    <property type="match status" value="1"/>
</dbReference>
<gene>
    <name evidence="8" type="ORF">IAA62_03175</name>
</gene>
<keyword evidence="5" id="KW-0862">Zinc</keyword>
<keyword evidence="3" id="KW-0479">Metal-binding</keyword>
<dbReference type="PROSITE" id="PS50249">
    <property type="entry name" value="MPN"/>
    <property type="match status" value="1"/>
</dbReference>
<dbReference type="Pfam" id="PF04002">
    <property type="entry name" value="RadC"/>
    <property type="match status" value="1"/>
</dbReference>
<dbReference type="Gene3D" id="1.10.150.20">
    <property type="entry name" value="5' to 3' exonuclease, C-terminal subdomain"/>
    <property type="match status" value="1"/>
</dbReference>
<dbReference type="AlphaFoldDB" id="A0A9D1NET0"/>
<reference evidence="8" key="1">
    <citation type="submission" date="2020-10" db="EMBL/GenBank/DDBJ databases">
        <authorList>
            <person name="Gilroy R."/>
        </authorList>
    </citation>
    <scope>NUCLEOTIDE SEQUENCE</scope>
    <source>
        <strain evidence="8">CHK186-9395</strain>
    </source>
</reference>
<keyword evidence="2" id="KW-0645">Protease</keyword>
<dbReference type="SUPFAM" id="SSF47781">
    <property type="entry name" value="RuvA domain 2-like"/>
    <property type="match status" value="1"/>
</dbReference>
<keyword evidence="6" id="KW-0482">Metalloprotease</keyword>
<protein>
    <recommendedName>
        <fullName evidence="7">MPN domain-containing protein</fullName>
    </recommendedName>
</protein>
<dbReference type="GO" id="GO:0046872">
    <property type="term" value="F:metal ion binding"/>
    <property type="evidence" value="ECO:0007669"/>
    <property type="project" value="UniProtKB-KW"/>
</dbReference>
<evidence type="ECO:0000256" key="5">
    <source>
        <dbReference type="ARBA" id="ARBA00022833"/>
    </source>
</evidence>
<dbReference type="InterPro" id="IPR025657">
    <property type="entry name" value="RadC_JAB"/>
</dbReference>
<sequence length="226" mass="25609">MEENIHSDHRKRLTELIYKSGIENVSEVQALEFILFFGLPRGDTNPLAHRLLKKFKTISNVLNASLEDLTSVLGMGEQCAMRIKTLPSIFELYYKSGAEKDFSDLPALRKFILELLNKKKTEEFFVFGIDSRLKLLGSRKLASGSVDSVSIPRFELLSFINSLKPNFLAFAHNHTNGDVLPSKTDIVSTTELKKICDALGVKFLDHYIISDNKIFSMNEGKTYELK</sequence>
<evidence type="ECO:0000256" key="4">
    <source>
        <dbReference type="ARBA" id="ARBA00022801"/>
    </source>
</evidence>
<evidence type="ECO:0000256" key="1">
    <source>
        <dbReference type="ARBA" id="ARBA00010243"/>
    </source>
</evidence>
<dbReference type="InterPro" id="IPR001405">
    <property type="entry name" value="UPF0758"/>
</dbReference>
<reference evidence="8" key="2">
    <citation type="journal article" date="2021" name="PeerJ">
        <title>Extensive microbial diversity within the chicken gut microbiome revealed by metagenomics and culture.</title>
        <authorList>
            <person name="Gilroy R."/>
            <person name="Ravi A."/>
            <person name="Getino M."/>
            <person name="Pursley I."/>
            <person name="Horton D.L."/>
            <person name="Alikhan N.F."/>
            <person name="Baker D."/>
            <person name="Gharbi K."/>
            <person name="Hall N."/>
            <person name="Watson M."/>
            <person name="Adriaenssens E.M."/>
            <person name="Foster-Nyarko E."/>
            <person name="Jarju S."/>
            <person name="Secka A."/>
            <person name="Antonio M."/>
            <person name="Oren A."/>
            <person name="Chaudhuri R.R."/>
            <person name="La Ragione R."/>
            <person name="Hildebrand F."/>
            <person name="Pallen M.J."/>
        </authorList>
    </citation>
    <scope>NUCLEOTIDE SEQUENCE</scope>
    <source>
        <strain evidence="8">CHK186-9395</strain>
    </source>
</reference>
<evidence type="ECO:0000313" key="9">
    <source>
        <dbReference type="Proteomes" id="UP000886861"/>
    </source>
</evidence>
<dbReference type="GO" id="GO:0008237">
    <property type="term" value="F:metallopeptidase activity"/>
    <property type="evidence" value="ECO:0007669"/>
    <property type="project" value="UniProtKB-KW"/>
</dbReference>
<evidence type="ECO:0000256" key="3">
    <source>
        <dbReference type="ARBA" id="ARBA00022723"/>
    </source>
</evidence>